<evidence type="ECO:0000313" key="1">
    <source>
        <dbReference type="EMBL" id="WWC14732.1"/>
    </source>
</evidence>
<gene>
    <name evidence="1" type="ORF">LM286_27790</name>
</gene>
<accession>A0ABZ2E570</accession>
<organism evidence="1 2">
    <name type="scientific">Raoultella ornithinolytica</name>
    <name type="common">Klebsiella ornithinolytica</name>
    <dbReference type="NCBI Taxonomy" id="54291"/>
    <lineage>
        <taxon>Bacteria</taxon>
        <taxon>Pseudomonadati</taxon>
        <taxon>Pseudomonadota</taxon>
        <taxon>Gammaproteobacteria</taxon>
        <taxon>Enterobacterales</taxon>
        <taxon>Enterobacteriaceae</taxon>
        <taxon>Klebsiella/Raoultella group</taxon>
        <taxon>Raoultella</taxon>
    </lineage>
</organism>
<dbReference type="EMBL" id="CP145165">
    <property type="protein sequence ID" value="WWC14732.1"/>
    <property type="molecule type" value="Genomic_DNA"/>
</dbReference>
<reference evidence="1 2" key="1">
    <citation type="submission" date="2024-02" db="EMBL/GenBank/DDBJ databases">
        <title>Tn5403 promotes plasmid rearrangements and degradation of the Klebsiella pneumoniae carbapenemase (KPC) transposon Tn4401.</title>
        <authorList>
            <person name="Sheppard A.E."/>
            <person name="Barry K.E."/>
            <person name="Parikh H.I."/>
            <person name="Vegesana K."/>
            <person name="Sebra R."/>
            <person name="George S."/>
            <person name="Sanderson N.D."/>
            <person name="Stoesser N."/>
            <person name="Eyre D.W."/>
            <person name="Crook D.W."/>
            <person name="Walker A.S."/>
            <person name="Mathers A.J."/>
        </authorList>
    </citation>
    <scope>NUCLEOTIDE SEQUENCE [LARGE SCALE GENOMIC DNA]</scope>
    <source>
        <strain evidence="1 2">CAV1921</strain>
        <plasmid evidence="1 2">pCAV1921-95</plasmid>
    </source>
</reference>
<evidence type="ECO:0000313" key="2">
    <source>
        <dbReference type="Proteomes" id="UP001350972"/>
    </source>
</evidence>
<name>A0ABZ2E570_RAOOR</name>
<keyword evidence="2" id="KW-1185">Reference proteome</keyword>
<protein>
    <submittedName>
        <fullName evidence="1">Uncharacterized protein</fullName>
    </submittedName>
</protein>
<proteinExistence type="predicted"/>
<geneLocation type="plasmid" evidence="1 2">
    <name>pCAV1921-95</name>
</geneLocation>
<dbReference type="RefSeq" id="WP_338482606.1">
    <property type="nucleotide sequence ID" value="NZ_CP145157.1"/>
</dbReference>
<dbReference type="Proteomes" id="UP001350972">
    <property type="component" value="Plasmid pCAV1921-95"/>
</dbReference>
<keyword evidence="1" id="KW-0614">Plasmid</keyword>
<sequence length="404" mass="46741">MHPSEHKRNQFCTYLSGAATPFPYIYDAISEQILLLILKARKLNEDTEFSKWFSEQHQALTELRSLSNEIKKILNYNNALYFFHEQKEDSIMNALIFMQPLYTGFDEGKVSLKTWGEMNRQQSNQGVRFAEKYKLIEKFVHDDLFAILVKGPTFCTPIPPEARKGYCHQDLSIAHSCSNELLSRLNDFHKIDSLSILAEAIYKLITDLHDTEVTTPDWLSEFKKGHTNFQPGEIRQTSSFHKIIKLINEEGRNEFIDRIAKQSDLDLVDYLLHQYMGIYAAEIMQWVTKLQMYFNNTQSLPFTWKFTTVMPDIDGSSEAEEQQQTVAWESDYCQISIKRDTLLKLIQANALHDAADTLADCLLSIYGLSAYEMRKEKGAIPQISEQESCVYNTNRALLNKSNFC</sequence>